<dbReference type="SUPFAM" id="SSF54593">
    <property type="entry name" value="Glyoxalase/Bleomycin resistance protein/Dihydroxybiphenyl dioxygenase"/>
    <property type="match status" value="1"/>
</dbReference>
<dbReference type="PATRIC" id="fig|45658.6.peg.1515"/>
<name>A0A1B1NNT0_9VIBR</name>
<dbReference type="KEGG" id="vsc:VSVS12_01558"/>
<dbReference type="InterPro" id="IPR037523">
    <property type="entry name" value="VOC_core"/>
</dbReference>
<evidence type="ECO:0000313" key="2">
    <source>
        <dbReference type="Proteomes" id="UP000092528"/>
    </source>
</evidence>
<accession>A0A1B1NNT0</accession>
<dbReference type="Pfam" id="PF00903">
    <property type="entry name" value="Glyoxalase"/>
    <property type="match status" value="1"/>
</dbReference>
<gene>
    <name evidence="1" type="ORF">VSVS05_01179</name>
</gene>
<dbReference type="AlphaFoldDB" id="A0A1B1NNT0"/>
<dbReference type="STRING" id="45658.VSVS12_01558"/>
<dbReference type="InterPro" id="IPR029068">
    <property type="entry name" value="Glyas_Bleomycin-R_OHBP_Dase"/>
</dbReference>
<dbReference type="PROSITE" id="PS51819">
    <property type="entry name" value="VOC"/>
    <property type="match status" value="1"/>
</dbReference>
<proteinExistence type="predicted"/>
<dbReference type="RefSeq" id="WP_065430299.1">
    <property type="nucleotide sequence ID" value="NZ_CP016307.1"/>
</dbReference>
<organism evidence="1 2">
    <name type="scientific">Vibrio scophthalmi</name>
    <dbReference type="NCBI Taxonomy" id="45658"/>
    <lineage>
        <taxon>Bacteria</taxon>
        <taxon>Pseudomonadati</taxon>
        <taxon>Pseudomonadota</taxon>
        <taxon>Gammaproteobacteria</taxon>
        <taxon>Vibrionales</taxon>
        <taxon>Vibrionaceae</taxon>
        <taxon>Vibrio</taxon>
    </lineage>
</organism>
<dbReference type="Proteomes" id="UP000092528">
    <property type="component" value="Chromosome 1"/>
</dbReference>
<protein>
    <submittedName>
        <fullName evidence="1">Uncharacterized protein</fullName>
    </submittedName>
</protein>
<reference evidence="1 2" key="1">
    <citation type="submission" date="2016-07" db="EMBL/GenBank/DDBJ databases">
        <title>Genome sequencing of Vibrio scophthalmi strain VS-05, an isolated from Paralichthys olivaceus.</title>
        <authorList>
            <person name="Han H.-J."/>
        </authorList>
    </citation>
    <scope>NUCLEOTIDE SEQUENCE [LARGE SCALE GENOMIC DNA]</scope>
    <source>
        <strain evidence="1 2">VS-05</strain>
    </source>
</reference>
<evidence type="ECO:0000313" key="1">
    <source>
        <dbReference type="EMBL" id="ANU36306.1"/>
    </source>
</evidence>
<sequence length="142" mass="16922">MKSYLEHANISVVDPRQTIEFLLSALPDWQVRGQGRYVNERDEQIEWFHIGDEQFYIAIDSLGEGTAPYWTERFTGLNHLGFAVPNVEQLIERLKQAGYELDHWGAEHPHRKNVYYMDQHKIQFEFVEYLSQQDDERNDYTL</sequence>
<dbReference type="EMBL" id="CP016414">
    <property type="protein sequence ID" value="ANU36306.1"/>
    <property type="molecule type" value="Genomic_DNA"/>
</dbReference>
<keyword evidence="2" id="KW-1185">Reference proteome</keyword>
<dbReference type="GeneID" id="96873841"/>
<dbReference type="Gene3D" id="3.10.180.10">
    <property type="entry name" value="2,3-Dihydroxybiphenyl 1,2-Dioxygenase, domain 1"/>
    <property type="match status" value="1"/>
</dbReference>
<dbReference type="InterPro" id="IPR004360">
    <property type="entry name" value="Glyas_Fos-R_dOase_dom"/>
</dbReference>